<keyword evidence="1" id="KW-0812">Transmembrane</keyword>
<name>A0ABP1CTI7_9APHY</name>
<reference evidence="3" key="1">
    <citation type="submission" date="2024-04" db="EMBL/GenBank/DDBJ databases">
        <authorList>
            <person name="Shaw F."/>
            <person name="Minotto A."/>
        </authorList>
    </citation>
    <scope>NUCLEOTIDE SEQUENCE [LARGE SCALE GENOMIC DNA]</scope>
</reference>
<protein>
    <recommendedName>
        <fullName evidence="4">Reticulon-like protein</fullName>
    </recommendedName>
</protein>
<gene>
    <name evidence="2" type="ORF">GFSPODELE1_LOCUS2444</name>
</gene>
<keyword evidence="3" id="KW-1185">Reference proteome</keyword>
<proteinExistence type="predicted"/>
<dbReference type="Proteomes" id="UP001497453">
    <property type="component" value="Chromosome 11"/>
</dbReference>
<dbReference type="EMBL" id="OZ037954">
    <property type="protein sequence ID" value="CAL1698990.1"/>
    <property type="molecule type" value="Genomic_DNA"/>
</dbReference>
<feature type="transmembrane region" description="Helical" evidence="1">
    <location>
        <begin position="60"/>
        <end position="82"/>
    </location>
</feature>
<evidence type="ECO:0000256" key="1">
    <source>
        <dbReference type="SAM" id="Phobius"/>
    </source>
</evidence>
<evidence type="ECO:0008006" key="4">
    <source>
        <dbReference type="Google" id="ProtNLM"/>
    </source>
</evidence>
<organism evidence="2 3">
    <name type="scientific">Somion occarium</name>
    <dbReference type="NCBI Taxonomy" id="3059160"/>
    <lineage>
        <taxon>Eukaryota</taxon>
        <taxon>Fungi</taxon>
        <taxon>Dikarya</taxon>
        <taxon>Basidiomycota</taxon>
        <taxon>Agaricomycotina</taxon>
        <taxon>Agaricomycetes</taxon>
        <taxon>Polyporales</taxon>
        <taxon>Cerrenaceae</taxon>
        <taxon>Somion</taxon>
    </lineage>
</organism>
<evidence type="ECO:0000313" key="3">
    <source>
        <dbReference type="Proteomes" id="UP001497453"/>
    </source>
</evidence>
<sequence>MPVISDALIVLELESIRVTPTASASAALGSTTAVVTDSVANNAAAAILSFLHSLISRHPIYSWLFIFLSFCVVTRFLVTLLLHQLEKGATRDNETIITSEEERRWLKEGYSIIVEGEELEGGTRAAALLQTRRLYQALSRAELL</sequence>
<evidence type="ECO:0000313" key="2">
    <source>
        <dbReference type="EMBL" id="CAL1698990.1"/>
    </source>
</evidence>
<keyword evidence="1" id="KW-0472">Membrane</keyword>
<keyword evidence="1" id="KW-1133">Transmembrane helix</keyword>
<accession>A0ABP1CTI7</accession>